<keyword evidence="2 5" id="KW-0540">Nuclease</keyword>
<dbReference type="PANTHER" id="PTHR30008:SF0">
    <property type="entry name" value="EXODEOXYRIBONUCLEASE 7 LARGE SUBUNIT"/>
    <property type="match status" value="1"/>
</dbReference>
<dbReference type="InterPro" id="IPR020579">
    <property type="entry name" value="Exonuc_VII_lsu_C"/>
</dbReference>
<feature type="domain" description="Exonuclease VII large subunit C-terminal" evidence="7">
    <location>
        <begin position="126"/>
        <end position="327"/>
    </location>
</feature>
<dbReference type="GO" id="GO:0006308">
    <property type="term" value="P:DNA catabolic process"/>
    <property type="evidence" value="ECO:0007669"/>
    <property type="project" value="UniProtKB-UniRule"/>
</dbReference>
<evidence type="ECO:0000313" key="10">
    <source>
        <dbReference type="Proteomes" id="UP000515913"/>
    </source>
</evidence>
<evidence type="ECO:0000259" key="8">
    <source>
        <dbReference type="Pfam" id="PF13742"/>
    </source>
</evidence>
<dbReference type="Pfam" id="PF13742">
    <property type="entry name" value="tRNA_anti_2"/>
    <property type="match status" value="1"/>
</dbReference>
<comment type="function">
    <text evidence="5">Bidirectionally degrades single-stranded DNA into large acid-insoluble oligonucleotides, which are then degraded further into small acid-soluble oligonucleotides.</text>
</comment>
<organism evidence="9 10">
    <name type="scientific">Fusobacterium hominis</name>
    <dbReference type="NCBI Taxonomy" id="2764326"/>
    <lineage>
        <taxon>Bacteria</taxon>
        <taxon>Fusobacteriati</taxon>
        <taxon>Fusobacteriota</taxon>
        <taxon>Fusobacteriia</taxon>
        <taxon>Fusobacteriales</taxon>
        <taxon>Fusobacteriaceae</taxon>
        <taxon>Fusobacterium</taxon>
    </lineage>
</organism>
<comment type="subunit">
    <text evidence="5">Heterooligomer composed of large and small subunits.</text>
</comment>
<dbReference type="EMBL" id="CP060637">
    <property type="protein sequence ID" value="QNM16013.1"/>
    <property type="molecule type" value="Genomic_DNA"/>
</dbReference>
<protein>
    <recommendedName>
        <fullName evidence="5">Exodeoxyribonuclease 7 large subunit</fullName>
        <ecNumber evidence="5">3.1.11.6</ecNumber>
    </recommendedName>
    <alternativeName>
        <fullName evidence="5">Exodeoxyribonuclease VII large subunit</fullName>
        <shortName evidence="5">Exonuclease VII large subunit</shortName>
    </alternativeName>
</protein>
<dbReference type="EC" id="3.1.11.6" evidence="5"/>
<dbReference type="CDD" id="cd04489">
    <property type="entry name" value="ExoVII_LU_OBF"/>
    <property type="match status" value="1"/>
</dbReference>
<evidence type="ECO:0000256" key="5">
    <source>
        <dbReference type="HAMAP-Rule" id="MF_00378"/>
    </source>
</evidence>
<dbReference type="NCBIfam" id="TIGR00237">
    <property type="entry name" value="xseA"/>
    <property type="match status" value="1"/>
</dbReference>
<dbReference type="GO" id="GO:0009318">
    <property type="term" value="C:exodeoxyribonuclease VII complex"/>
    <property type="evidence" value="ECO:0007669"/>
    <property type="project" value="UniProtKB-UniRule"/>
</dbReference>
<keyword evidence="10" id="KW-1185">Reference proteome</keyword>
<reference evidence="9 10" key="1">
    <citation type="submission" date="2020-08" db="EMBL/GenBank/DDBJ databases">
        <authorList>
            <person name="Liu C."/>
            <person name="Sun Q."/>
        </authorList>
    </citation>
    <scope>NUCLEOTIDE SEQUENCE [LARGE SCALE GENOMIC DNA]</scope>
    <source>
        <strain evidence="9 10">NSJ-57</strain>
    </source>
</reference>
<gene>
    <name evidence="5 9" type="primary">xseA</name>
    <name evidence="9" type="ORF">H9Q81_04065</name>
</gene>
<keyword evidence="1 5" id="KW-0963">Cytoplasm</keyword>
<evidence type="ECO:0000256" key="4">
    <source>
        <dbReference type="ARBA" id="ARBA00022839"/>
    </source>
</evidence>
<dbReference type="RefSeq" id="WP_101474663.1">
    <property type="nucleotide sequence ID" value="NZ_CP060637.1"/>
</dbReference>
<evidence type="ECO:0000256" key="6">
    <source>
        <dbReference type="RuleBase" id="RU004355"/>
    </source>
</evidence>
<dbReference type="Gene3D" id="2.40.50.1010">
    <property type="match status" value="1"/>
</dbReference>
<dbReference type="HAMAP" id="MF_00378">
    <property type="entry name" value="Exonuc_7_L"/>
    <property type="match status" value="1"/>
</dbReference>
<keyword evidence="3 5" id="KW-0378">Hydrolase</keyword>
<dbReference type="GO" id="GO:0003676">
    <property type="term" value="F:nucleic acid binding"/>
    <property type="evidence" value="ECO:0007669"/>
    <property type="project" value="InterPro"/>
</dbReference>
<comment type="catalytic activity">
    <reaction evidence="5 6">
        <text>Exonucleolytic cleavage in either 5'- to 3'- or 3'- to 5'-direction to yield nucleoside 5'-phosphates.</text>
        <dbReference type="EC" id="3.1.11.6"/>
    </reaction>
</comment>
<dbReference type="GO" id="GO:0005737">
    <property type="term" value="C:cytoplasm"/>
    <property type="evidence" value="ECO:0007669"/>
    <property type="project" value="UniProtKB-SubCell"/>
</dbReference>
<dbReference type="KEGG" id="fho:H9Q81_04065"/>
<dbReference type="PANTHER" id="PTHR30008">
    <property type="entry name" value="EXODEOXYRIBONUCLEASE 7 LARGE SUBUNIT"/>
    <property type="match status" value="1"/>
</dbReference>
<dbReference type="Pfam" id="PF02601">
    <property type="entry name" value="Exonuc_VII_L"/>
    <property type="match status" value="1"/>
</dbReference>
<dbReference type="Proteomes" id="UP000515913">
    <property type="component" value="Chromosome"/>
</dbReference>
<keyword evidence="4 5" id="KW-0269">Exonuclease</keyword>
<accession>A0A7G9GYY1</accession>
<evidence type="ECO:0000256" key="1">
    <source>
        <dbReference type="ARBA" id="ARBA00022490"/>
    </source>
</evidence>
<sequence>MIEDKVYTVSQLNKKVKNYLDENYELREFFLEGELSGVTYYKSGHLYFNIKDKDAQVKCAAFSYKFKKIPEDLKDGDQIRLFGDVGFYEARGDFQILVRHIQKQDKLGQMFANLEKIKKEMEKAGYFDMDKKKPLPRYPKNIGVVTAITGAAIQDIIKTTKKRDNRINIYIYPAKVQGVGAKEEIVKGIEVLNKIPEIDMIIAGRGGGSIEDLWAFNEKETAMAFYKSKKPIISAVGHEVDFLLTDLVADVRAATPTQAIELSVPEKDKSKEEINGKVKYLNSILLGYIEKRKKELERRKNNYYIRNFIKMIEERNQLLVDREKTVKSLMVLNLTKTKNEFDKRIHKLVNLNPMKILERGYSVVSSENKVIKKLEDVDINEVIDIKISDGIIKGIVKEKIYEENTD</sequence>
<evidence type="ECO:0000256" key="3">
    <source>
        <dbReference type="ARBA" id="ARBA00022801"/>
    </source>
</evidence>
<comment type="subcellular location">
    <subcellularLocation>
        <location evidence="5 6">Cytoplasm</location>
    </subcellularLocation>
</comment>
<dbReference type="AlphaFoldDB" id="A0A7G9GYY1"/>
<dbReference type="InterPro" id="IPR025824">
    <property type="entry name" value="OB-fold_nuc-bd_dom"/>
</dbReference>
<evidence type="ECO:0000259" key="7">
    <source>
        <dbReference type="Pfam" id="PF02601"/>
    </source>
</evidence>
<dbReference type="GO" id="GO:0008855">
    <property type="term" value="F:exodeoxyribonuclease VII activity"/>
    <property type="evidence" value="ECO:0007669"/>
    <property type="project" value="UniProtKB-UniRule"/>
</dbReference>
<name>A0A7G9GYY1_9FUSO</name>
<evidence type="ECO:0000313" key="9">
    <source>
        <dbReference type="EMBL" id="QNM16013.1"/>
    </source>
</evidence>
<evidence type="ECO:0000256" key="2">
    <source>
        <dbReference type="ARBA" id="ARBA00022722"/>
    </source>
</evidence>
<proteinExistence type="inferred from homology"/>
<comment type="similarity">
    <text evidence="5 6">Belongs to the XseA family.</text>
</comment>
<feature type="domain" description="OB-fold nucleic acid binding" evidence="8">
    <location>
        <begin position="7"/>
        <end position="102"/>
    </location>
</feature>
<dbReference type="InterPro" id="IPR003753">
    <property type="entry name" value="Exonuc_VII_L"/>
</dbReference>